<dbReference type="PANTHER" id="PTHR16311">
    <property type="entry name" value="THROMBOSPONDIN TYPE I DOMAIN-CONTAINING 1"/>
    <property type="match status" value="1"/>
</dbReference>
<keyword evidence="1" id="KW-1015">Disulfide bond</keyword>
<evidence type="ECO:0000313" key="3">
    <source>
        <dbReference type="Proteomes" id="UP000828390"/>
    </source>
</evidence>
<comment type="caution">
    <text evidence="2">The sequence shown here is derived from an EMBL/GenBank/DDBJ whole genome shotgun (WGS) entry which is preliminary data.</text>
</comment>
<evidence type="ECO:0000313" key="2">
    <source>
        <dbReference type="EMBL" id="KAH3779965.1"/>
    </source>
</evidence>
<name>A0A9D4EHX2_DREPO</name>
<dbReference type="PROSITE" id="PS50092">
    <property type="entry name" value="TSP1"/>
    <property type="match status" value="1"/>
</dbReference>
<sequence>MFSVPVAWGPWSEWGTCSSTCDAGIQHRGRLCNMPFSKRNNEKCVGDSTEERICVQRACAGIISKIWICYY</sequence>
<dbReference type="InterPro" id="IPR038877">
    <property type="entry name" value="THSD1"/>
</dbReference>
<dbReference type="SMART" id="SM00209">
    <property type="entry name" value="TSP1"/>
    <property type="match status" value="1"/>
</dbReference>
<dbReference type="GO" id="GO:0071944">
    <property type="term" value="C:cell periphery"/>
    <property type="evidence" value="ECO:0007669"/>
    <property type="project" value="TreeGrafter"/>
</dbReference>
<dbReference type="FunFam" id="2.20.100.10:FF:000001">
    <property type="entry name" value="semaphorin-5A isoform X1"/>
    <property type="match status" value="1"/>
</dbReference>
<dbReference type="SUPFAM" id="SSF82895">
    <property type="entry name" value="TSP-1 type 1 repeat"/>
    <property type="match status" value="1"/>
</dbReference>
<dbReference type="InterPro" id="IPR000884">
    <property type="entry name" value="TSP1_rpt"/>
</dbReference>
<reference evidence="2" key="1">
    <citation type="journal article" date="2019" name="bioRxiv">
        <title>The Genome of the Zebra Mussel, Dreissena polymorpha: A Resource for Invasive Species Research.</title>
        <authorList>
            <person name="McCartney M.A."/>
            <person name="Auch B."/>
            <person name="Kono T."/>
            <person name="Mallez S."/>
            <person name="Zhang Y."/>
            <person name="Obille A."/>
            <person name="Becker A."/>
            <person name="Abrahante J.E."/>
            <person name="Garbe J."/>
            <person name="Badalamenti J.P."/>
            <person name="Herman A."/>
            <person name="Mangelson H."/>
            <person name="Liachko I."/>
            <person name="Sullivan S."/>
            <person name="Sone E.D."/>
            <person name="Koren S."/>
            <person name="Silverstein K.A.T."/>
            <person name="Beckman K.B."/>
            <person name="Gohl D.M."/>
        </authorList>
    </citation>
    <scope>NUCLEOTIDE SEQUENCE</scope>
    <source>
        <strain evidence="2">Duluth1</strain>
        <tissue evidence="2">Whole animal</tissue>
    </source>
</reference>
<dbReference type="Pfam" id="PF00090">
    <property type="entry name" value="TSP_1"/>
    <property type="match status" value="1"/>
</dbReference>
<proteinExistence type="predicted"/>
<protein>
    <submittedName>
        <fullName evidence="2">Uncharacterized protein</fullName>
    </submittedName>
</protein>
<gene>
    <name evidence="2" type="ORF">DPMN_157774</name>
</gene>
<reference evidence="2" key="2">
    <citation type="submission" date="2020-11" db="EMBL/GenBank/DDBJ databases">
        <authorList>
            <person name="McCartney M.A."/>
            <person name="Auch B."/>
            <person name="Kono T."/>
            <person name="Mallez S."/>
            <person name="Becker A."/>
            <person name="Gohl D.M."/>
            <person name="Silverstein K.A.T."/>
            <person name="Koren S."/>
            <person name="Bechman K.B."/>
            <person name="Herman A."/>
            <person name="Abrahante J.E."/>
            <person name="Garbe J."/>
        </authorList>
    </citation>
    <scope>NUCLEOTIDE SEQUENCE</scope>
    <source>
        <strain evidence="2">Duluth1</strain>
        <tissue evidence="2">Whole animal</tissue>
    </source>
</reference>
<dbReference type="Gene3D" id="2.20.100.10">
    <property type="entry name" value="Thrombospondin type-1 (TSP1) repeat"/>
    <property type="match status" value="1"/>
</dbReference>
<dbReference type="PANTHER" id="PTHR16311:SF3">
    <property type="entry name" value="THROMBOSPONDIN TYPE-1 DOMAIN-CONTAINING PROTEIN 1"/>
    <property type="match status" value="1"/>
</dbReference>
<organism evidence="2 3">
    <name type="scientific">Dreissena polymorpha</name>
    <name type="common">Zebra mussel</name>
    <name type="synonym">Mytilus polymorpha</name>
    <dbReference type="NCBI Taxonomy" id="45954"/>
    <lineage>
        <taxon>Eukaryota</taxon>
        <taxon>Metazoa</taxon>
        <taxon>Spiralia</taxon>
        <taxon>Lophotrochozoa</taxon>
        <taxon>Mollusca</taxon>
        <taxon>Bivalvia</taxon>
        <taxon>Autobranchia</taxon>
        <taxon>Heteroconchia</taxon>
        <taxon>Euheterodonta</taxon>
        <taxon>Imparidentia</taxon>
        <taxon>Neoheterodontei</taxon>
        <taxon>Myida</taxon>
        <taxon>Dreissenoidea</taxon>
        <taxon>Dreissenidae</taxon>
        <taxon>Dreissena</taxon>
    </lineage>
</organism>
<dbReference type="EMBL" id="JAIWYP010000008">
    <property type="protein sequence ID" value="KAH3779965.1"/>
    <property type="molecule type" value="Genomic_DNA"/>
</dbReference>
<dbReference type="Proteomes" id="UP000828390">
    <property type="component" value="Unassembled WGS sequence"/>
</dbReference>
<accession>A0A9D4EHX2</accession>
<dbReference type="AlphaFoldDB" id="A0A9D4EHX2"/>
<evidence type="ECO:0000256" key="1">
    <source>
        <dbReference type="ARBA" id="ARBA00023157"/>
    </source>
</evidence>
<dbReference type="PRINTS" id="PR01705">
    <property type="entry name" value="TSP1REPEAT"/>
</dbReference>
<keyword evidence="3" id="KW-1185">Reference proteome</keyword>
<dbReference type="InterPro" id="IPR036383">
    <property type="entry name" value="TSP1_rpt_sf"/>
</dbReference>